<dbReference type="EMBL" id="JBHTAI010000014">
    <property type="protein sequence ID" value="MFC7151165.1"/>
    <property type="molecule type" value="Genomic_DNA"/>
</dbReference>
<dbReference type="PANTHER" id="PTHR46017">
    <property type="entry name" value="ALPHA-MANNOSIDASE 2C1"/>
    <property type="match status" value="1"/>
</dbReference>
<dbReference type="Gene3D" id="1.20.1270.50">
    <property type="entry name" value="Glycoside hydrolase family 38, central domain"/>
    <property type="match status" value="1"/>
</dbReference>
<reference evidence="7" key="1">
    <citation type="journal article" date="2019" name="Int. J. Syst. Evol. Microbiol.">
        <title>The Global Catalogue of Microorganisms (GCM) 10K type strain sequencing project: providing services to taxonomists for standard genome sequencing and annotation.</title>
        <authorList>
            <consortium name="The Broad Institute Genomics Platform"/>
            <consortium name="The Broad Institute Genome Sequencing Center for Infectious Disease"/>
            <person name="Wu L."/>
            <person name="Ma J."/>
        </authorList>
    </citation>
    <scope>NUCLEOTIDE SEQUENCE [LARGE SCALE GENOMIC DNA]</scope>
    <source>
        <strain evidence="7">KCTC 12907</strain>
    </source>
</reference>
<evidence type="ECO:0000256" key="1">
    <source>
        <dbReference type="ARBA" id="ARBA00009792"/>
    </source>
</evidence>
<sequence>MKKAYFVDGYHGGIKGHMPLGSWADVLRRLRQRPEWKLCLDIEPISWEVLRRTDPGSYDEIREHLAEGDASRLEMVAASYAQPFGWVIGGESNIRHLIRGLEVVREHFPDLVVDTYATQEPCWSSSYPQLLRSLGYKRAVLKNPGTAWGGYASGIDRETVLWTGPDGTAIPCVPRYDCEELVNCWETEAGHMAPEFVDKCLARGIAHPVGSFLQDLGWPANPRLDRDEIRYVTWREYMETIAEQPTEPWHFTQEDIRCTLPWGEATLQRMSREVRAAENKIVAAEKLAALASVLHGDRYPQERLREAWDQLLLSQHHDAWICATTRDGREQWAWQAGAQSWAAESLSDELLGRAADRLRQEEDGGAEFAVRVFNLSGSGRKELTEVEIPAAGGTNAIRVRDADGNEVPSQSVPTRVNREDGSLHACKLIFEAEPPAMGYRTYAVEHLHSNDPQAEVSVPEGERVSVSVQGEAAWIETDQYKLRIDAARGGVIAEWFDKAHNRPIVSSERPFNEFAGFHIGLNRWGSSTEAPVVLTVKEGGPLRAVVEMKGRFADIEYVATLSAARGQRRIDFHVRFRYEAETWIGDPWEMAPEHRTTERRKSHHNTRYKLQARFPALLEDRRIYKNAAFDVAQSRHEDTHYERWDEIKHNIVLNWVDAYDDRLGYGLAVFSDHTTDYSHAKDEPLALTLGWGGEGGFWWGKRPLTGVQQMRYAVLPHAERWDRAGLQQESARWAEPLLSAYGRRLQTASVSLLRVTDPAIEVSSVRMDGDDLLVRLYNSGSEAASFSLLVSVALGTGRMALVELDGKPREPLPYAALPEGEREARLSLPQHGLATIRISNARAALSNS</sequence>
<proteinExistence type="inferred from homology"/>
<dbReference type="InterPro" id="IPR013780">
    <property type="entry name" value="Glyco_hydro_b"/>
</dbReference>
<keyword evidence="3" id="KW-0378">Hydrolase</keyword>
<feature type="domain" description="Glycoside hydrolase family 38 central" evidence="5">
    <location>
        <begin position="265"/>
        <end position="332"/>
    </location>
</feature>
<dbReference type="InterPro" id="IPR015341">
    <property type="entry name" value="Glyco_hydro_38_cen"/>
</dbReference>
<dbReference type="SUPFAM" id="SSF88713">
    <property type="entry name" value="Glycoside hydrolase/deacetylase"/>
    <property type="match status" value="1"/>
</dbReference>
<dbReference type="Gene3D" id="2.60.40.1180">
    <property type="entry name" value="Golgi alpha-mannosidase II"/>
    <property type="match status" value="1"/>
</dbReference>
<dbReference type="PANTHER" id="PTHR46017:SF1">
    <property type="entry name" value="ALPHA-MANNOSIDASE 2C1"/>
    <property type="match status" value="1"/>
</dbReference>
<dbReference type="Gene3D" id="2.70.98.30">
    <property type="entry name" value="Golgi alpha-mannosidase II, domain 4"/>
    <property type="match status" value="1"/>
</dbReference>
<protein>
    <recommendedName>
        <fullName evidence="5">Glycoside hydrolase family 38 central domain-containing protein</fullName>
    </recommendedName>
</protein>
<dbReference type="InterPro" id="IPR027291">
    <property type="entry name" value="Glyco_hydro_38_N_sf"/>
</dbReference>
<evidence type="ECO:0000256" key="3">
    <source>
        <dbReference type="ARBA" id="ARBA00022801"/>
    </source>
</evidence>
<evidence type="ECO:0000256" key="2">
    <source>
        <dbReference type="ARBA" id="ARBA00022723"/>
    </source>
</evidence>
<dbReference type="SUPFAM" id="SSF88688">
    <property type="entry name" value="Families 57/38 glycoside transferase middle domain"/>
    <property type="match status" value="1"/>
</dbReference>
<keyword evidence="7" id="KW-1185">Reference proteome</keyword>
<gene>
    <name evidence="6" type="ORF">ACFQMJ_21720</name>
</gene>
<dbReference type="InterPro" id="IPR011013">
    <property type="entry name" value="Gal_mutarotase_sf_dom"/>
</dbReference>
<comment type="similarity">
    <text evidence="1">Belongs to the glycosyl hydrolase 38 family.</text>
</comment>
<dbReference type="RefSeq" id="WP_378049539.1">
    <property type="nucleotide sequence ID" value="NZ_JBHMDN010000021.1"/>
</dbReference>
<evidence type="ECO:0000256" key="4">
    <source>
        <dbReference type="ARBA" id="ARBA00023295"/>
    </source>
</evidence>
<keyword evidence="2" id="KW-0479">Metal-binding</keyword>
<dbReference type="SUPFAM" id="SSF74650">
    <property type="entry name" value="Galactose mutarotase-like"/>
    <property type="match status" value="1"/>
</dbReference>
<dbReference type="InterPro" id="IPR011330">
    <property type="entry name" value="Glyco_hydro/deAcase_b/a-brl"/>
</dbReference>
<dbReference type="InterPro" id="IPR028995">
    <property type="entry name" value="Glyco_hydro_57/38_cen_sf"/>
</dbReference>
<dbReference type="Gene3D" id="3.20.110.10">
    <property type="entry name" value="Glycoside hydrolase 38, N terminal domain"/>
    <property type="match status" value="1"/>
</dbReference>
<dbReference type="SMART" id="SM00872">
    <property type="entry name" value="Alpha-mann_mid"/>
    <property type="match status" value="1"/>
</dbReference>
<dbReference type="Pfam" id="PF09261">
    <property type="entry name" value="Alpha-mann_mid"/>
    <property type="match status" value="1"/>
</dbReference>
<evidence type="ECO:0000313" key="7">
    <source>
        <dbReference type="Proteomes" id="UP001596378"/>
    </source>
</evidence>
<evidence type="ECO:0000259" key="5">
    <source>
        <dbReference type="SMART" id="SM00872"/>
    </source>
</evidence>
<comment type="caution">
    <text evidence="6">The sequence shown here is derived from an EMBL/GenBank/DDBJ whole genome shotgun (WGS) entry which is preliminary data.</text>
</comment>
<keyword evidence="4" id="KW-0326">Glycosidase</keyword>
<accession>A0ABW2FJM0</accession>
<dbReference type="InterPro" id="IPR037094">
    <property type="entry name" value="Glyco_hydro_38_cen_sf"/>
</dbReference>
<dbReference type="Proteomes" id="UP001596378">
    <property type="component" value="Unassembled WGS sequence"/>
</dbReference>
<evidence type="ECO:0000313" key="6">
    <source>
        <dbReference type="EMBL" id="MFC7151165.1"/>
    </source>
</evidence>
<name>A0ABW2FJM0_9BACL</name>
<organism evidence="6 7">
    <name type="scientific">Cohnella cellulosilytica</name>
    <dbReference type="NCBI Taxonomy" id="986710"/>
    <lineage>
        <taxon>Bacteria</taxon>
        <taxon>Bacillati</taxon>
        <taxon>Bacillota</taxon>
        <taxon>Bacilli</taxon>
        <taxon>Bacillales</taxon>
        <taxon>Paenibacillaceae</taxon>
        <taxon>Cohnella</taxon>
    </lineage>
</organism>